<dbReference type="SUPFAM" id="SSF52091">
    <property type="entry name" value="SpoIIaa-like"/>
    <property type="match status" value="1"/>
</dbReference>
<dbReference type="RefSeq" id="WP_129607162.1">
    <property type="nucleotide sequence ID" value="NZ_UWOC01000003.1"/>
</dbReference>
<evidence type="ECO:0000259" key="2">
    <source>
        <dbReference type="PROSITE" id="PS50801"/>
    </source>
</evidence>
<evidence type="ECO:0000313" key="3">
    <source>
        <dbReference type="EMBL" id="VCU06957.1"/>
    </source>
</evidence>
<dbReference type="PANTHER" id="PTHR33745:SF3">
    <property type="entry name" value="RSBT CO-ANTAGONIST PROTEIN RSBRC"/>
    <property type="match status" value="1"/>
</dbReference>
<dbReference type="PROSITE" id="PS50801">
    <property type="entry name" value="STAS"/>
    <property type="match status" value="1"/>
</dbReference>
<dbReference type="OrthoDB" id="7352262at2"/>
<dbReference type="CDD" id="cd07041">
    <property type="entry name" value="STAS_RsbR_RsbS_like"/>
    <property type="match status" value="1"/>
</dbReference>
<comment type="caution">
    <text evidence="3">The sequence shown here is derived from an EMBL/GenBank/DDBJ whole genome shotgun (WGS) entry which is preliminary data.</text>
</comment>
<dbReference type="Proteomes" id="UP000289200">
    <property type="component" value="Unassembled WGS sequence"/>
</dbReference>
<dbReference type="Gene3D" id="3.30.750.24">
    <property type="entry name" value="STAS domain"/>
    <property type="match status" value="1"/>
</dbReference>
<dbReference type="InterPro" id="IPR051932">
    <property type="entry name" value="Bact_StressResp_Reg"/>
</dbReference>
<reference evidence="4" key="1">
    <citation type="submission" date="2018-10" db="EMBL/GenBank/DDBJ databases">
        <authorList>
            <person name="Peiro R."/>
            <person name="Begona"/>
            <person name="Cbmso G."/>
            <person name="Lopez M."/>
            <person name="Gonzalez S."/>
            <person name="Sacristan E."/>
            <person name="Castillo E."/>
        </authorList>
    </citation>
    <scope>NUCLEOTIDE SEQUENCE [LARGE SCALE GENOMIC DNA]</scope>
</reference>
<evidence type="ECO:0000313" key="4">
    <source>
        <dbReference type="Proteomes" id="UP000289200"/>
    </source>
</evidence>
<dbReference type="PANTHER" id="PTHR33745">
    <property type="entry name" value="RSBT ANTAGONIST PROTEIN RSBS-RELATED"/>
    <property type="match status" value="1"/>
</dbReference>
<dbReference type="Pfam" id="PF01740">
    <property type="entry name" value="STAS"/>
    <property type="match status" value="1"/>
</dbReference>
<dbReference type="Pfam" id="PF14361">
    <property type="entry name" value="RsbRD_N"/>
    <property type="match status" value="1"/>
</dbReference>
<sequence>MTAIAATLANHEAEIREAWFKQVTQLADRLKLPHLAKTLRAEAAEFLSAFVGAAQSGDPEGQSTARASLLRKTAEISATRARDGFTPTETAGFVMGLKDALLPVVIAEHGRDATALAAALMQVNRLIDDLAVETFAAFTRTREEIIERQSRSIIDLSTPTLKIWDGILLMPLVGIIDTQRAQQVMEAMLTAITREEARVAILDVTGIPVIDTRVCLHLTRTVSAARLLGAQVIVTGISPDAAQTLVKLDVDLSRMITRGSLRAGLGEAMRLVGSGGGPRPRSAPL</sequence>
<dbReference type="EMBL" id="UWOC01000003">
    <property type="protein sequence ID" value="VCU06957.1"/>
    <property type="molecule type" value="Genomic_DNA"/>
</dbReference>
<keyword evidence="1" id="KW-0597">Phosphoprotein</keyword>
<dbReference type="InterPro" id="IPR036513">
    <property type="entry name" value="STAS_dom_sf"/>
</dbReference>
<proteinExistence type="predicted"/>
<dbReference type="AlphaFoldDB" id="A0A447CP63"/>
<name>A0A447CP63_9BRAD</name>
<evidence type="ECO:0000256" key="1">
    <source>
        <dbReference type="ARBA" id="ARBA00022553"/>
    </source>
</evidence>
<organism evidence="3 4">
    <name type="scientific">Rhodoplanes serenus</name>
    <dbReference type="NCBI Taxonomy" id="200615"/>
    <lineage>
        <taxon>Bacteria</taxon>
        <taxon>Pseudomonadati</taxon>
        <taxon>Pseudomonadota</taxon>
        <taxon>Alphaproteobacteria</taxon>
        <taxon>Hyphomicrobiales</taxon>
        <taxon>Nitrobacteraceae</taxon>
        <taxon>Rhodoplanes</taxon>
    </lineage>
</organism>
<dbReference type="InterPro" id="IPR025751">
    <property type="entry name" value="RsbRD_N_dom"/>
</dbReference>
<keyword evidence="4" id="KW-1185">Reference proteome</keyword>
<protein>
    <submittedName>
        <fullName evidence="3">RsbT co-antagonist protein RsbRA</fullName>
    </submittedName>
</protein>
<feature type="domain" description="STAS" evidence="2">
    <location>
        <begin position="157"/>
        <end position="272"/>
    </location>
</feature>
<gene>
    <name evidence="3" type="primary">rsbRA_1</name>
    <name evidence="3" type="ORF">RHODGE_RHODGE_00047</name>
</gene>
<dbReference type="InterPro" id="IPR002645">
    <property type="entry name" value="STAS_dom"/>
</dbReference>
<accession>A0A447CP63</accession>